<dbReference type="InterPro" id="IPR013783">
    <property type="entry name" value="Ig-like_fold"/>
</dbReference>
<keyword evidence="4 7" id="KW-0732">Signal</keyword>
<feature type="chain" id="PRO_5019579429" evidence="7">
    <location>
        <begin position="26"/>
        <end position="228"/>
    </location>
</feature>
<comment type="caution">
    <text evidence="10">The sequence shown here is derived from an EMBL/GenBank/DDBJ whole genome shotgun (WGS) entry which is preliminary data.</text>
</comment>
<dbReference type="Gene3D" id="2.60.40.10">
    <property type="entry name" value="Immunoglobulins"/>
    <property type="match status" value="2"/>
</dbReference>
<evidence type="ECO:0000256" key="5">
    <source>
        <dbReference type="ARBA" id="ARBA00022764"/>
    </source>
</evidence>
<dbReference type="InterPro" id="IPR016148">
    <property type="entry name" value="Pili_assmbl_chaperone_C"/>
</dbReference>
<dbReference type="PANTHER" id="PTHR30251:SF0">
    <property type="entry name" value="FIMBRIAL CHAPERONE PROTEIN ELFD-RELATED"/>
    <property type="match status" value="1"/>
</dbReference>
<organism evidence="10 11">
    <name type="scientific">Rahnella woolbedingensis</name>
    <dbReference type="NCBI Taxonomy" id="1510574"/>
    <lineage>
        <taxon>Bacteria</taxon>
        <taxon>Pseudomonadati</taxon>
        <taxon>Pseudomonadota</taxon>
        <taxon>Gammaproteobacteria</taxon>
        <taxon>Enterobacterales</taxon>
        <taxon>Yersiniaceae</taxon>
        <taxon>Rahnella</taxon>
    </lineage>
</organism>
<evidence type="ECO:0000256" key="2">
    <source>
        <dbReference type="ARBA" id="ARBA00007399"/>
    </source>
</evidence>
<proteinExistence type="inferred from homology"/>
<dbReference type="FunFam" id="2.60.40.10:FF:000458">
    <property type="entry name" value="Molecular chaperone FimC"/>
    <property type="match status" value="1"/>
</dbReference>
<dbReference type="InterPro" id="IPR001829">
    <property type="entry name" value="Pili_assmbl_chaperone_bac"/>
</dbReference>
<protein>
    <submittedName>
        <fullName evidence="10">Molecular chaperone FimC</fullName>
    </submittedName>
</protein>
<evidence type="ECO:0000256" key="6">
    <source>
        <dbReference type="ARBA" id="ARBA00023186"/>
    </source>
</evidence>
<evidence type="ECO:0000259" key="9">
    <source>
        <dbReference type="Pfam" id="PF02753"/>
    </source>
</evidence>
<keyword evidence="6" id="KW-0143">Chaperone</keyword>
<feature type="domain" description="Pili assembly chaperone C-terminal" evidence="9">
    <location>
        <begin position="167"/>
        <end position="222"/>
    </location>
</feature>
<comment type="subcellular location">
    <subcellularLocation>
        <location evidence="1">Periplasm</location>
    </subcellularLocation>
</comment>
<evidence type="ECO:0000256" key="1">
    <source>
        <dbReference type="ARBA" id="ARBA00004418"/>
    </source>
</evidence>
<accession>A0A419N1Z6</accession>
<dbReference type="AlphaFoldDB" id="A0A419N1Z6"/>
<dbReference type="PRINTS" id="PR00969">
    <property type="entry name" value="CHAPERONPILI"/>
</dbReference>
<keyword evidence="3" id="KW-1029">Fimbrium biogenesis</keyword>
<evidence type="ECO:0000256" key="3">
    <source>
        <dbReference type="ARBA" id="ARBA00022558"/>
    </source>
</evidence>
<feature type="signal peptide" evidence="7">
    <location>
        <begin position="1"/>
        <end position="25"/>
    </location>
</feature>
<evidence type="ECO:0000313" key="10">
    <source>
        <dbReference type="EMBL" id="RJT32581.1"/>
    </source>
</evidence>
<name>A0A419N1Z6_9GAMM</name>
<dbReference type="EMBL" id="RAHH01000052">
    <property type="protein sequence ID" value="RJT32581.1"/>
    <property type="molecule type" value="Genomic_DNA"/>
</dbReference>
<sequence>MLNRKVISRLTTGLLAGMLMSSALAGGVSLGGTRVIYQESAREATLSLSNTSDNNLYLIQSWITQANGAKSTDFVLTPPLFTLKPHKENSLRIMYTGPALPADRETVFYLNSKAIPSVKKKDISGNTLQIATQSVIKVFMRPADLPSTSLDAPKHLTCKVAAGNVTVTNPSPYYVTLVGFTVGGKKLPNSMVSPKSSLSVAVPAQGSGTVIFQTVNDYGANTARQSCG</sequence>
<keyword evidence="5" id="KW-0574">Periplasm</keyword>
<dbReference type="OrthoDB" id="9131059at2"/>
<gene>
    <name evidence="10" type="ORF">D6C13_24505</name>
</gene>
<dbReference type="PANTHER" id="PTHR30251">
    <property type="entry name" value="PILUS ASSEMBLY CHAPERONE"/>
    <property type="match status" value="1"/>
</dbReference>
<dbReference type="InterPro" id="IPR036316">
    <property type="entry name" value="Pili_assmbl_chap_C_dom_sf"/>
</dbReference>
<dbReference type="Pfam" id="PF02753">
    <property type="entry name" value="PapD_C"/>
    <property type="match status" value="1"/>
</dbReference>
<evidence type="ECO:0000256" key="4">
    <source>
        <dbReference type="ARBA" id="ARBA00022729"/>
    </source>
</evidence>
<dbReference type="RefSeq" id="WP_120135231.1">
    <property type="nucleotide sequence ID" value="NZ_RAHH01000052.1"/>
</dbReference>
<dbReference type="Proteomes" id="UP000284908">
    <property type="component" value="Unassembled WGS sequence"/>
</dbReference>
<feature type="domain" description="Pili assembly chaperone N-terminal" evidence="8">
    <location>
        <begin position="27"/>
        <end position="145"/>
    </location>
</feature>
<dbReference type="InterPro" id="IPR008962">
    <property type="entry name" value="PapD-like_sf"/>
</dbReference>
<dbReference type="GO" id="GO:0030288">
    <property type="term" value="C:outer membrane-bounded periplasmic space"/>
    <property type="evidence" value="ECO:0007669"/>
    <property type="project" value="InterPro"/>
</dbReference>
<dbReference type="SUPFAM" id="SSF49584">
    <property type="entry name" value="Periplasmic chaperone C-domain"/>
    <property type="match status" value="1"/>
</dbReference>
<keyword evidence="11" id="KW-1185">Reference proteome</keyword>
<dbReference type="Pfam" id="PF00345">
    <property type="entry name" value="PapD_N"/>
    <property type="match status" value="1"/>
</dbReference>
<evidence type="ECO:0000259" key="8">
    <source>
        <dbReference type="Pfam" id="PF00345"/>
    </source>
</evidence>
<dbReference type="SUPFAM" id="SSF49354">
    <property type="entry name" value="PapD-like"/>
    <property type="match status" value="1"/>
</dbReference>
<evidence type="ECO:0000313" key="11">
    <source>
        <dbReference type="Proteomes" id="UP000284908"/>
    </source>
</evidence>
<evidence type="ECO:0000256" key="7">
    <source>
        <dbReference type="SAM" id="SignalP"/>
    </source>
</evidence>
<dbReference type="GO" id="GO:0071555">
    <property type="term" value="P:cell wall organization"/>
    <property type="evidence" value="ECO:0007669"/>
    <property type="project" value="InterPro"/>
</dbReference>
<reference evidence="10 11" key="1">
    <citation type="submission" date="2018-09" db="EMBL/GenBank/DDBJ databases">
        <authorList>
            <person name="Le Fleche-Mateos A."/>
        </authorList>
    </citation>
    <scope>NUCLEOTIDE SEQUENCE [LARGE SCALE GENOMIC DNA]</scope>
    <source>
        <strain evidence="10 11">DSM 27399</strain>
    </source>
</reference>
<dbReference type="InterPro" id="IPR050643">
    <property type="entry name" value="Periplasmic_pilus_chap"/>
</dbReference>
<comment type="similarity">
    <text evidence="2">Belongs to the periplasmic pilus chaperone family.</text>
</comment>
<dbReference type="InterPro" id="IPR016147">
    <property type="entry name" value="Pili_assmbl_chaperone_N"/>
</dbReference>